<feature type="region of interest" description="Disordered" evidence="1">
    <location>
        <begin position="79"/>
        <end position="117"/>
    </location>
</feature>
<gene>
    <name evidence="2" type="ORF">CAFE_11580</name>
</gene>
<dbReference type="Proteomes" id="UP000469440">
    <property type="component" value="Unassembled WGS sequence"/>
</dbReference>
<keyword evidence="3" id="KW-1185">Reference proteome</keyword>
<evidence type="ECO:0000313" key="3">
    <source>
        <dbReference type="Proteomes" id="UP000469440"/>
    </source>
</evidence>
<name>A0A6N8HXS2_9FIRM</name>
<accession>A0A6N8HXS2</accession>
<evidence type="ECO:0000313" key="2">
    <source>
        <dbReference type="EMBL" id="MVB10468.1"/>
    </source>
</evidence>
<dbReference type="EMBL" id="VWXL01000035">
    <property type="protein sequence ID" value="MVB10468.1"/>
    <property type="molecule type" value="Genomic_DNA"/>
</dbReference>
<organism evidence="2 3">
    <name type="scientific">Caproicibacter fermentans</name>
    <dbReference type="NCBI Taxonomy" id="2576756"/>
    <lineage>
        <taxon>Bacteria</taxon>
        <taxon>Bacillati</taxon>
        <taxon>Bacillota</taxon>
        <taxon>Clostridia</taxon>
        <taxon>Eubacteriales</taxon>
        <taxon>Acutalibacteraceae</taxon>
        <taxon>Caproicibacter</taxon>
    </lineage>
</organism>
<protein>
    <submittedName>
        <fullName evidence="2">Uncharacterized protein</fullName>
    </submittedName>
</protein>
<proteinExistence type="predicted"/>
<sequence length="150" mass="16164">MQAVMAKTRRLRQCKTEVNRIPTIQGNRRAAAKIGLQIKAEIRRMQLPARLPEEETAPDRKMEARDLLTLTGETKTITISDESILSTQQMMGGQASRSASSGDTVSQQTESGGASAALSDIQDGTVLKVTYQSDGETLSSVVILGGKKTN</sequence>
<dbReference type="AlphaFoldDB" id="A0A6N8HXS2"/>
<comment type="caution">
    <text evidence="2">The sequence shown here is derived from an EMBL/GenBank/DDBJ whole genome shotgun (WGS) entry which is preliminary data.</text>
</comment>
<reference evidence="2 3" key="1">
    <citation type="submission" date="2019-09" db="EMBL/GenBank/DDBJ databases">
        <title>Genome sequence of Clostridium sp. EA1.</title>
        <authorList>
            <person name="Poehlein A."/>
            <person name="Bengelsdorf F.R."/>
            <person name="Daniel R."/>
        </authorList>
    </citation>
    <scope>NUCLEOTIDE SEQUENCE [LARGE SCALE GENOMIC DNA]</scope>
    <source>
        <strain evidence="2 3">EA1</strain>
    </source>
</reference>
<feature type="compositionally biased region" description="Polar residues" evidence="1">
    <location>
        <begin position="79"/>
        <end position="112"/>
    </location>
</feature>
<evidence type="ECO:0000256" key="1">
    <source>
        <dbReference type="SAM" id="MobiDB-lite"/>
    </source>
</evidence>